<dbReference type="GO" id="GO:0016747">
    <property type="term" value="F:acyltransferase activity, transferring groups other than amino-acyl groups"/>
    <property type="evidence" value="ECO:0007669"/>
    <property type="project" value="InterPro"/>
</dbReference>
<dbReference type="PROSITE" id="PS51186">
    <property type="entry name" value="GNAT"/>
    <property type="match status" value="1"/>
</dbReference>
<comment type="caution">
    <text evidence="5">The sequence shown here is derived from an EMBL/GenBank/DDBJ whole genome shotgun (WGS) entry which is preliminary data.</text>
</comment>
<evidence type="ECO:0000256" key="1">
    <source>
        <dbReference type="ARBA" id="ARBA00022679"/>
    </source>
</evidence>
<evidence type="ECO:0000259" key="4">
    <source>
        <dbReference type="PROSITE" id="PS51186"/>
    </source>
</evidence>
<dbReference type="Gene3D" id="3.40.630.30">
    <property type="match status" value="1"/>
</dbReference>
<dbReference type="Pfam" id="PF13302">
    <property type="entry name" value="Acetyltransf_3"/>
    <property type="match status" value="1"/>
</dbReference>
<protein>
    <submittedName>
        <fullName evidence="5">GNAT family N-acetyltransferase</fullName>
    </submittedName>
</protein>
<keyword evidence="6" id="KW-1185">Reference proteome</keyword>
<keyword evidence="2" id="KW-0012">Acyltransferase</keyword>
<keyword evidence="1 5" id="KW-0808">Transferase</keyword>
<dbReference type="SUPFAM" id="SSF55729">
    <property type="entry name" value="Acyl-CoA N-acyltransferases (Nat)"/>
    <property type="match status" value="1"/>
</dbReference>
<dbReference type="InterPro" id="IPR016181">
    <property type="entry name" value="Acyl_CoA_acyltransferase"/>
</dbReference>
<dbReference type="EMBL" id="MRCA01000001">
    <property type="protein sequence ID" value="OKH16484.1"/>
    <property type="molecule type" value="Genomic_DNA"/>
</dbReference>
<evidence type="ECO:0000313" key="6">
    <source>
        <dbReference type="Proteomes" id="UP000186391"/>
    </source>
</evidence>
<evidence type="ECO:0000256" key="2">
    <source>
        <dbReference type="ARBA" id="ARBA00023315"/>
    </source>
</evidence>
<proteinExistence type="inferred from homology"/>
<dbReference type="RefSeq" id="WP_073554794.1">
    <property type="nucleotide sequence ID" value="NZ_MRCA01000001.1"/>
</dbReference>
<dbReference type="OrthoDB" id="509947at2"/>
<comment type="similarity">
    <text evidence="3">Belongs to the acetyltransferase family. RimJ subfamily.</text>
</comment>
<evidence type="ECO:0000256" key="3">
    <source>
        <dbReference type="ARBA" id="ARBA00038502"/>
    </source>
</evidence>
<dbReference type="PANTHER" id="PTHR43792:SF8">
    <property type="entry name" value="[RIBOSOMAL PROTEIN US5]-ALANINE N-ACETYLTRANSFERASE"/>
    <property type="match status" value="1"/>
</dbReference>
<dbReference type="AlphaFoldDB" id="A0A1U7H5E4"/>
<reference evidence="5 6" key="1">
    <citation type="submission" date="2016-11" db="EMBL/GenBank/DDBJ databases">
        <title>Draft Genome Sequences of Nine Cyanobacterial Strains from Diverse Habitats.</title>
        <authorList>
            <person name="Zhu T."/>
            <person name="Hou S."/>
            <person name="Lu X."/>
            <person name="Hess W.R."/>
        </authorList>
    </citation>
    <scope>NUCLEOTIDE SEQUENCE [LARGE SCALE GENOMIC DNA]</scope>
    <source>
        <strain evidence="5 6">NIES-592</strain>
    </source>
</reference>
<feature type="domain" description="N-acetyltransferase" evidence="4">
    <location>
        <begin position="18"/>
        <end position="179"/>
    </location>
</feature>
<organism evidence="5 6">
    <name type="scientific">Fischerella major NIES-592</name>
    <dbReference type="NCBI Taxonomy" id="210994"/>
    <lineage>
        <taxon>Bacteria</taxon>
        <taxon>Bacillati</taxon>
        <taxon>Cyanobacteriota</taxon>
        <taxon>Cyanophyceae</taxon>
        <taxon>Nostocales</taxon>
        <taxon>Hapalosiphonaceae</taxon>
        <taxon>Fischerella</taxon>
    </lineage>
</organism>
<dbReference type="InterPro" id="IPR051531">
    <property type="entry name" value="N-acetyltransferase"/>
</dbReference>
<evidence type="ECO:0000313" key="5">
    <source>
        <dbReference type="EMBL" id="OKH16484.1"/>
    </source>
</evidence>
<gene>
    <name evidence="5" type="ORF">NIES592_02280</name>
</gene>
<accession>A0A1U7H5E4</accession>
<sequence length="190" mass="21363">MDRTIYQVKQPTLQTQRLTLRPFCLADAGDVQNLAGAREIAATTLNIPHPYEDGMALEWIKTHPTAFSEGKDVNFAIALNNTGKLCGAIGLGINQEHNHAELGYWIGKPYWGQGYCTEAAKTVLRYGFDKLGLHRICASDFSHNPASGRVMQKIGMTYEGCRRQHICKWGQYEDIIDYGILKSQWQNLES</sequence>
<name>A0A1U7H5E4_9CYAN</name>
<dbReference type="InterPro" id="IPR000182">
    <property type="entry name" value="GNAT_dom"/>
</dbReference>
<dbReference type="Proteomes" id="UP000186391">
    <property type="component" value="Unassembled WGS sequence"/>
</dbReference>
<dbReference type="PANTHER" id="PTHR43792">
    <property type="entry name" value="GNAT FAMILY, PUTATIVE (AFU_ORTHOLOGUE AFUA_3G00765)-RELATED-RELATED"/>
    <property type="match status" value="1"/>
</dbReference>